<protein>
    <submittedName>
        <fullName evidence="1">Uncharacterized protein (TIGR03085 family)</fullName>
    </submittedName>
</protein>
<organism evidence="1 2">
    <name type="scientific">Kineosporia succinea</name>
    <dbReference type="NCBI Taxonomy" id="84632"/>
    <lineage>
        <taxon>Bacteria</taxon>
        <taxon>Bacillati</taxon>
        <taxon>Actinomycetota</taxon>
        <taxon>Actinomycetes</taxon>
        <taxon>Kineosporiales</taxon>
        <taxon>Kineosporiaceae</taxon>
        <taxon>Kineosporia</taxon>
    </lineage>
</organism>
<sequence length="212" mass="22906">MPSHSAAERQALADALAQAGPGAPTLCTGWTTTDLAVHLVVREGRPHVRVAGVLGPLKKWSAQQQEALAARDFDELVTTVRNGPPRLSPFGLPGVDERANLLEHFVHGEDVRRATPGWEPRPLPGERQAAFWKNIAGPFGRLMVRKADVPVSLQVPGGEPHALKKGTGPGVTLVGEPGELAMYLFGRKEHARVEFLGDEAAVARFRETPMRT</sequence>
<name>A0ABT9NUZ3_9ACTN</name>
<keyword evidence="2" id="KW-1185">Reference proteome</keyword>
<gene>
    <name evidence="1" type="ORF">J2S57_000005</name>
</gene>
<dbReference type="EMBL" id="JAUSQZ010000001">
    <property type="protein sequence ID" value="MDP9824256.1"/>
    <property type="molecule type" value="Genomic_DNA"/>
</dbReference>
<dbReference type="NCBIfam" id="TIGR03083">
    <property type="entry name" value="maleylpyruvate isomerase family mycothiol-dependent enzyme"/>
    <property type="match status" value="1"/>
</dbReference>
<dbReference type="Proteomes" id="UP001235712">
    <property type="component" value="Unassembled WGS sequence"/>
</dbReference>
<evidence type="ECO:0000313" key="1">
    <source>
        <dbReference type="EMBL" id="MDP9824256.1"/>
    </source>
</evidence>
<comment type="caution">
    <text evidence="1">The sequence shown here is derived from an EMBL/GenBank/DDBJ whole genome shotgun (WGS) entry which is preliminary data.</text>
</comment>
<dbReference type="NCBIfam" id="TIGR03085">
    <property type="entry name" value="TIGR03085 family metal-binding protein"/>
    <property type="match status" value="1"/>
</dbReference>
<dbReference type="RefSeq" id="WP_307236466.1">
    <property type="nucleotide sequence ID" value="NZ_JAUSQZ010000001.1"/>
</dbReference>
<dbReference type="InterPro" id="IPR017519">
    <property type="entry name" value="CHP03085"/>
</dbReference>
<proteinExistence type="predicted"/>
<evidence type="ECO:0000313" key="2">
    <source>
        <dbReference type="Proteomes" id="UP001235712"/>
    </source>
</evidence>
<dbReference type="SUPFAM" id="SSF109854">
    <property type="entry name" value="DinB/YfiT-like putative metalloenzymes"/>
    <property type="match status" value="1"/>
</dbReference>
<dbReference type="InterPro" id="IPR017517">
    <property type="entry name" value="Maleyloyr_isom"/>
</dbReference>
<accession>A0ABT9NUZ3</accession>
<reference evidence="1 2" key="1">
    <citation type="submission" date="2023-07" db="EMBL/GenBank/DDBJ databases">
        <title>Sequencing the genomes of 1000 actinobacteria strains.</title>
        <authorList>
            <person name="Klenk H.-P."/>
        </authorList>
    </citation>
    <scope>NUCLEOTIDE SEQUENCE [LARGE SCALE GENOMIC DNA]</scope>
    <source>
        <strain evidence="1 2">DSM 44388</strain>
    </source>
</reference>
<dbReference type="InterPro" id="IPR034660">
    <property type="entry name" value="DinB/YfiT-like"/>
</dbReference>